<gene>
    <name evidence="5" type="ORF">WJX81_003458</name>
</gene>
<comment type="caution">
    <text evidence="5">The sequence shown here is derived from an EMBL/GenBank/DDBJ whole genome shotgun (WGS) entry which is preliminary data.</text>
</comment>
<proteinExistence type="inferred from homology"/>
<organism evidence="5 6">
    <name type="scientific">Elliptochloris bilobata</name>
    <dbReference type="NCBI Taxonomy" id="381761"/>
    <lineage>
        <taxon>Eukaryota</taxon>
        <taxon>Viridiplantae</taxon>
        <taxon>Chlorophyta</taxon>
        <taxon>core chlorophytes</taxon>
        <taxon>Trebouxiophyceae</taxon>
        <taxon>Trebouxiophyceae incertae sedis</taxon>
        <taxon>Elliptochloris clade</taxon>
        <taxon>Elliptochloris</taxon>
    </lineage>
</organism>
<dbReference type="GO" id="GO:0055037">
    <property type="term" value="C:recycling endosome"/>
    <property type="evidence" value="ECO:0007669"/>
    <property type="project" value="TreeGrafter"/>
</dbReference>
<evidence type="ECO:0000256" key="1">
    <source>
        <dbReference type="ARBA" id="ARBA00005602"/>
    </source>
</evidence>
<name>A0AAW1QVD3_9CHLO</name>
<evidence type="ECO:0000256" key="2">
    <source>
        <dbReference type="ARBA" id="ARBA00023203"/>
    </source>
</evidence>
<dbReference type="AlphaFoldDB" id="A0AAW1QVD3"/>
<comment type="similarity">
    <text evidence="1">Belongs to the WASH1 family.</text>
</comment>
<dbReference type="GO" id="GO:0032456">
    <property type="term" value="P:endocytic recycling"/>
    <property type="evidence" value="ECO:0007669"/>
    <property type="project" value="TreeGrafter"/>
</dbReference>
<dbReference type="Pfam" id="PF11945">
    <property type="entry name" value="WASH_WAHD"/>
    <property type="match status" value="1"/>
</dbReference>
<feature type="domain" description="WASH1 WAHD" evidence="4">
    <location>
        <begin position="5"/>
        <end position="92"/>
    </location>
</feature>
<protein>
    <recommendedName>
        <fullName evidence="4">WASH1 WAHD domain-containing protein</fullName>
    </recommendedName>
</protein>
<evidence type="ECO:0000313" key="5">
    <source>
        <dbReference type="EMBL" id="KAK9825415.1"/>
    </source>
</evidence>
<dbReference type="PANTHER" id="PTHR23331">
    <property type="entry name" value="CXYORF1"/>
    <property type="match status" value="1"/>
</dbReference>
<feature type="region of interest" description="Disordered" evidence="3">
    <location>
        <begin position="192"/>
        <end position="236"/>
    </location>
</feature>
<reference evidence="5 6" key="1">
    <citation type="journal article" date="2024" name="Nat. Commun.">
        <title>Phylogenomics reveals the evolutionary origins of lichenization in chlorophyte algae.</title>
        <authorList>
            <person name="Puginier C."/>
            <person name="Libourel C."/>
            <person name="Otte J."/>
            <person name="Skaloud P."/>
            <person name="Haon M."/>
            <person name="Grisel S."/>
            <person name="Petersen M."/>
            <person name="Berrin J.G."/>
            <person name="Delaux P.M."/>
            <person name="Dal Grande F."/>
            <person name="Keller J."/>
        </authorList>
    </citation>
    <scope>NUCLEOTIDE SEQUENCE [LARGE SCALE GENOMIC DNA]</scope>
    <source>
        <strain evidence="5 6">SAG 245.80</strain>
    </source>
</reference>
<dbReference type="Proteomes" id="UP001445335">
    <property type="component" value="Unassembled WGS sequence"/>
</dbReference>
<dbReference type="GO" id="GO:0034314">
    <property type="term" value="P:Arp2/3 complex-mediated actin nucleation"/>
    <property type="evidence" value="ECO:0007669"/>
    <property type="project" value="InterPro"/>
</dbReference>
<evidence type="ECO:0000256" key="3">
    <source>
        <dbReference type="SAM" id="MobiDB-lite"/>
    </source>
</evidence>
<dbReference type="GO" id="GO:0003779">
    <property type="term" value="F:actin binding"/>
    <property type="evidence" value="ECO:0007669"/>
    <property type="project" value="UniProtKB-KW"/>
</dbReference>
<dbReference type="InterPro" id="IPR021854">
    <property type="entry name" value="WASH1_WAHD"/>
</dbReference>
<accession>A0AAW1QVD3</accession>
<keyword evidence="2" id="KW-0009">Actin-binding</keyword>
<keyword evidence="6" id="KW-1185">Reference proteome</keyword>
<evidence type="ECO:0000313" key="6">
    <source>
        <dbReference type="Proteomes" id="UP001445335"/>
    </source>
</evidence>
<dbReference type="GO" id="GO:0042147">
    <property type="term" value="P:retrograde transport, endosome to Golgi"/>
    <property type="evidence" value="ECO:0007669"/>
    <property type="project" value="TreeGrafter"/>
</dbReference>
<dbReference type="InterPro" id="IPR028290">
    <property type="entry name" value="WASH1"/>
</dbReference>
<dbReference type="GO" id="GO:0043015">
    <property type="term" value="F:gamma-tubulin binding"/>
    <property type="evidence" value="ECO:0007669"/>
    <property type="project" value="TreeGrafter"/>
</dbReference>
<dbReference type="GO" id="GO:0005769">
    <property type="term" value="C:early endosome"/>
    <property type="evidence" value="ECO:0007669"/>
    <property type="project" value="InterPro"/>
</dbReference>
<dbReference type="GO" id="GO:0071203">
    <property type="term" value="C:WASH complex"/>
    <property type="evidence" value="ECO:0007669"/>
    <property type="project" value="InterPro"/>
</dbReference>
<dbReference type="GO" id="GO:0006887">
    <property type="term" value="P:exocytosis"/>
    <property type="evidence" value="ECO:0007669"/>
    <property type="project" value="TreeGrafter"/>
</dbReference>
<dbReference type="PANTHER" id="PTHR23331:SF1">
    <property type="entry name" value="WASH COMPLEX SUBUNIT 1"/>
    <property type="match status" value="1"/>
</dbReference>
<feature type="compositionally biased region" description="Basic and acidic residues" evidence="3">
    <location>
        <begin position="206"/>
        <end position="230"/>
    </location>
</feature>
<dbReference type="EMBL" id="JALJOU010000074">
    <property type="protein sequence ID" value="KAK9825415.1"/>
    <property type="molecule type" value="Genomic_DNA"/>
</dbReference>
<dbReference type="GO" id="GO:0005829">
    <property type="term" value="C:cytosol"/>
    <property type="evidence" value="ECO:0007669"/>
    <property type="project" value="GOC"/>
</dbReference>
<dbReference type="GO" id="GO:0043014">
    <property type="term" value="F:alpha-tubulin binding"/>
    <property type="evidence" value="ECO:0007669"/>
    <property type="project" value="InterPro"/>
</dbReference>
<evidence type="ECO:0000259" key="4">
    <source>
        <dbReference type="Pfam" id="PF11945"/>
    </source>
</evidence>
<feature type="region of interest" description="Disordered" evidence="3">
    <location>
        <begin position="153"/>
        <end position="177"/>
    </location>
</feature>
<sequence length="236" mass="25083">MAFVVFHDLPADETYRQLVAALKSLQKTSEIISSRIQEVVSHKRERLASCNRRLEVLHAKLASLQSGTQPVTALASATYPTQDVLHGWTPLFPPSLREPAGAVEGAEARLPPGPPADGRVRGQDTAELHHFFQQAQMVTAALDALAGPVAAPADLTSAPSLSGYAGPRSRTDEEPQLPASTTLALAQALTVGAQHALGHGQPWHAGSEDGRHDSPPEDDEPAARAMREMDPGPDPN</sequence>